<reference evidence="1 2" key="1">
    <citation type="journal article" date="2021" name="Commun. Biol.">
        <title>The genome of Shorea leprosula (Dipterocarpaceae) highlights the ecological relevance of drought in aseasonal tropical rainforests.</title>
        <authorList>
            <person name="Ng K.K.S."/>
            <person name="Kobayashi M.J."/>
            <person name="Fawcett J.A."/>
            <person name="Hatakeyama M."/>
            <person name="Paape T."/>
            <person name="Ng C.H."/>
            <person name="Ang C.C."/>
            <person name="Tnah L.H."/>
            <person name="Lee C.T."/>
            <person name="Nishiyama T."/>
            <person name="Sese J."/>
            <person name="O'Brien M.J."/>
            <person name="Copetti D."/>
            <person name="Mohd Noor M.I."/>
            <person name="Ong R.C."/>
            <person name="Putra M."/>
            <person name="Sireger I.Z."/>
            <person name="Indrioko S."/>
            <person name="Kosugi Y."/>
            <person name="Izuno A."/>
            <person name="Isagi Y."/>
            <person name="Lee S.L."/>
            <person name="Shimizu K.K."/>
        </authorList>
    </citation>
    <scope>NUCLEOTIDE SEQUENCE [LARGE SCALE GENOMIC DNA]</scope>
    <source>
        <strain evidence="1">214</strain>
    </source>
</reference>
<dbReference type="Gene3D" id="1.10.230.10">
    <property type="entry name" value="Cytochrome P450-Terp, domain 2"/>
    <property type="match status" value="1"/>
</dbReference>
<dbReference type="GO" id="GO:0046912">
    <property type="term" value="F:acyltransferase activity, acyl groups converted into alkyl on transfer"/>
    <property type="evidence" value="ECO:0007669"/>
    <property type="project" value="InterPro"/>
</dbReference>
<proteinExistence type="predicted"/>
<sequence>MNCSTAAARHLASGYEAKNVSFGHRVHKNYDPTAKVIKKLAEKVFSIVDRDPLIDEFINFKFSFRQECISTAVAVALEKTALSDEYFIKRKLYPNVDFYSGLMHRAMGCPPEYFTVLFALPRMAGYLAHWRESLDDPDTKIMRPKQDFLILRFAFEISGIYWGMAEALYATERGDGVTRCRQVR</sequence>
<dbReference type="Pfam" id="PF00285">
    <property type="entry name" value="Citrate_synt"/>
    <property type="match status" value="1"/>
</dbReference>
<accession>A0AAV5MI42</accession>
<comment type="caution">
    <text evidence="1">The sequence shown here is derived from an EMBL/GenBank/DDBJ whole genome shotgun (WGS) entry which is preliminary data.</text>
</comment>
<dbReference type="EMBL" id="BPVZ01000308">
    <property type="protein sequence ID" value="GKV49626.1"/>
    <property type="molecule type" value="Genomic_DNA"/>
</dbReference>
<dbReference type="InterPro" id="IPR036969">
    <property type="entry name" value="Citrate_synthase_sf"/>
</dbReference>
<dbReference type="Proteomes" id="UP001054252">
    <property type="component" value="Unassembled WGS sequence"/>
</dbReference>
<organism evidence="1 2">
    <name type="scientific">Rubroshorea leprosula</name>
    <dbReference type="NCBI Taxonomy" id="152421"/>
    <lineage>
        <taxon>Eukaryota</taxon>
        <taxon>Viridiplantae</taxon>
        <taxon>Streptophyta</taxon>
        <taxon>Embryophyta</taxon>
        <taxon>Tracheophyta</taxon>
        <taxon>Spermatophyta</taxon>
        <taxon>Magnoliopsida</taxon>
        <taxon>eudicotyledons</taxon>
        <taxon>Gunneridae</taxon>
        <taxon>Pentapetalae</taxon>
        <taxon>rosids</taxon>
        <taxon>malvids</taxon>
        <taxon>Malvales</taxon>
        <taxon>Dipterocarpaceae</taxon>
        <taxon>Rubroshorea</taxon>
    </lineage>
</organism>
<dbReference type="InterPro" id="IPR002020">
    <property type="entry name" value="Citrate_synthase"/>
</dbReference>
<dbReference type="PANTHER" id="PTHR42871">
    <property type="entry name" value="CITRATE SYNTHASE"/>
    <property type="match status" value="1"/>
</dbReference>
<dbReference type="AlphaFoldDB" id="A0AAV5MI42"/>
<gene>
    <name evidence="1" type="ORF">SLEP1_g56367</name>
</gene>
<evidence type="ECO:0000313" key="2">
    <source>
        <dbReference type="Proteomes" id="UP001054252"/>
    </source>
</evidence>
<keyword evidence="2" id="KW-1185">Reference proteome</keyword>
<dbReference type="SUPFAM" id="SSF48256">
    <property type="entry name" value="Citrate synthase"/>
    <property type="match status" value="1"/>
</dbReference>
<evidence type="ECO:0000313" key="1">
    <source>
        <dbReference type="EMBL" id="GKV49626.1"/>
    </source>
</evidence>
<evidence type="ECO:0008006" key="3">
    <source>
        <dbReference type="Google" id="ProtNLM"/>
    </source>
</evidence>
<dbReference type="InterPro" id="IPR016143">
    <property type="entry name" value="Citrate_synth-like_sm_a-sub"/>
</dbReference>
<dbReference type="PANTHER" id="PTHR42871:SF1">
    <property type="entry name" value="CITRATE SYNTHASE"/>
    <property type="match status" value="1"/>
</dbReference>
<name>A0AAV5MI42_9ROSI</name>
<protein>
    <recommendedName>
        <fullName evidence="3">Citrate synthase</fullName>
    </recommendedName>
</protein>